<sequence>MKFFFSNLGSCYRPSGLPPADASATTTTRMALGGAGDAGLRGPYNSKRIKKATSRSSAPHWRPALSVISEDGVVTVFETDERKAQSEKKLSSKSKSAAKTRCFRSKDAYEYDSRKSSMPMILPAFSPTPFMF</sequence>
<comment type="caution">
    <text evidence="1">The sequence shown here is derived from an EMBL/GenBank/DDBJ whole genome shotgun (WGS) entry which is preliminary data.</text>
</comment>
<evidence type="ECO:0000313" key="1">
    <source>
        <dbReference type="EMBL" id="KAJ0112715.1"/>
    </source>
</evidence>
<dbReference type="Proteomes" id="UP001164250">
    <property type="component" value="Chromosome 1"/>
</dbReference>
<name>A0ACC1CAG2_9ROSI</name>
<gene>
    <name evidence="1" type="ORF">Patl1_02089</name>
</gene>
<reference evidence="2" key="1">
    <citation type="journal article" date="2023" name="G3 (Bethesda)">
        <title>Genome assembly and association tests identify interacting loci associated with vigor, precocity, and sex in interspecific pistachio rootstocks.</title>
        <authorList>
            <person name="Palmer W."/>
            <person name="Jacygrad E."/>
            <person name="Sagayaradj S."/>
            <person name="Cavanaugh K."/>
            <person name="Han R."/>
            <person name="Bertier L."/>
            <person name="Beede B."/>
            <person name="Kafkas S."/>
            <person name="Golino D."/>
            <person name="Preece J."/>
            <person name="Michelmore R."/>
        </authorList>
    </citation>
    <scope>NUCLEOTIDE SEQUENCE [LARGE SCALE GENOMIC DNA]</scope>
</reference>
<keyword evidence="2" id="KW-1185">Reference proteome</keyword>
<organism evidence="1 2">
    <name type="scientific">Pistacia atlantica</name>
    <dbReference type="NCBI Taxonomy" id="434234"/>
    <lineage>
        <taxon>Eukaryota</taxon>
        <taxon>Viridiplantae</taxon>
        <taxon>Streptophyta</taxon>
        <taxon>Embryophyta</taxon>
        <taxon>Tracheophyta</taxon>
        <taxon>Spermatophyta</taxon>
        <taxon>Magnoliopsida</taxon>
        <taxon>eudicotyledons</taxon>
        <taxon>Gunneridae</taxon>
        <taxon>Pentapetalae</taxon>
        <taxon>rosids</taxon>
        <taxon>malvids</taxon>
        <taxon>Sapindales</taxon>
        <taxon>Anacardiaceae</taxon>
        <taxon>Pistacia</taxon>
    </lineage>
</organism>
<dbReference type="EMBL" id="CM047897">
    <property type="protein sequence ID" value="KAJ0112715.1"/>
    <property type="molecule type" value="Genomic_DNA"/>
</dbReference>
<accession>A0ACC1CAG2</accession>
<protein>
    <submittedName>
        <fullName evidence="1">Uncharacterized protein</fullName>
    </submittedName>
</protein>
<proteinExistence type="predicted"/>
<evidence type="ECO:0000313" key="2">
    <source>
        <dbReference type="Proteomes" id="UP001164250"/>
    </source>
</evidence>